<reference evidence="1" key="1">
    <citation type="journal article" date="2021" name="Proc. Natl. Acad. Sci. U.S.A.">
        <title>A Catalog of Tens of Thousands of Viruses from Human Metagenomes Reveals Hidden Associations with Chronic Diseases.</title>
        <authorList>
            <person name="Tisza M.J."/>
            <person name="Buck C.B."/>
        </authorList>
    </citation>
    <scope>NUCLEOTIDE SEQUENCE</scope>
    <source>
        <strain evidence="1">CtbEa13</strain>
    </source>
</reference>
<protein>
    <submittedName>
        <fullName evidence="1">Uncharacterized protein</fullName>
    </submittedName>
</protein>
<organism evidence="1">
    <name type="scientific">Myoviridae sp. ctbEa13</name>
    <dbReference type="NCBI Taxonomy" id="2825136"/>
    <lineage>
        <taxon>Viruses</taxon>
        <taxon>Duplodnaviria</taxon>
        <taxon>Heunggongvirae</taxon>
        <taxon>Uroviricota</taxon>
        <taxon>Caudoviricetes</taxon>
    </lineage>
</organism>
<dbReference type="InterPro" id="IPR007731">
    <property type="entry name" value="DUF669"/>
</dbReference>
<accession>A0A8S5VBG0</accession>
<proteinExistence type="predicted"/>
<dbReference type="EMBL" id="BK016237">
    <property type="protein sequence ID" value="DAG04046.1"/>
    <property type="molecule type" value="Genomic_DNA"/>
</dbReference>
<evidence type="ECO:0000313" key="1">
    <source>
        <dbReference type="EMBL" id="DAG04046.1"/>
    </source>
</evidence>
<sequence>MANENLQSVFSTLDSILKKTDLTDVTSESTGFSELPEGYYLCEVAKSELKSTKESKQPMAAFQLKVVDDGLKFVEENDEINEVTLKGTKGRMLFLNYVLKDESSVRRFVTDMLKFEGETPGESLLPKEAFTTSETVEDAIACLVGMRIYTQISKTERDDGTTATWTNLVSWKRAAKLELPM</sequence>
<dbReference type="Pfam" id="PF05037">
    <property type="entry name" value="DUF669"/>
    <property type="match status" value="1"/>
</dbReference>
<name>A0A8S5VBG0_9CAUD</name>